<keyword evidence="3" id="KW-1185">Reference proteome</keyword>
<evidence type="ECO:0000313" key="3">
    <source>
        <dbReference type="Proteomes" id="UP000245768"/>
    </source>
</evidence>
<dbReference type="PANTHER" id="PTHR33303">
    <property type="entry name" value="CYTOPLASMIC PROTEIN-RELATED"/>
    <property type="match status" value="1"/>
</dbReference>
<gene>
    <name evidence="2" type="ORF">FA10DRAFT_302287</name>
</gene>
<dbReference type="Proteomes" id="UP000245768">
    <property type="component" value="Unassembled WGS sequence"/>
</dbReference>
<reference evidence="2 3" key="1">
    <citation type="journal article" date="2018" name="Mol. Biol. Evol.">
        <title>Broad Genomic Sampling Reveals a Smut Pathogenic Ancestry of the Fungal Clade Ustilaginomycotina.</title>
        <authorList>
            <person name="Kijpornyongpan T."/>
            <person name="Mondo S.J."/>
            <person name="Barry K."/>
            <person name="Sandor L."/>
            <person name="Lee J."/>
            <person name="Lipzen A."/>
            <person name="Pangilinan J."/>
            <person name="LaButti K."/>
            <person name="Hainaut M."/>
            <person name="Henrissat B."/>
            <person name="Grigoriev I.V."/>
            <person name="Spatafora J.W."/>
            <person name="Aime M.C."/>
        </authorList>
    </citation>
    <scope>NUCLEOTIDE SEQUENCE [LARGE SCALE GENOMIC DNA]</scope>
    <source>
        <strain evidence="2 3">MCA 4198</strain>
    </source>
</reference>
<evidence type="ECO:0000259" key="1">
    <source>
        <dbReference type="Pfam" id="PF13380"/>
    </source>
</evidence>
<dbReference type="OrthoDB" id="5138418at2759"/>
<accession>A0A316YI83</accession>
<sequence>MSVDAAKEVFFKSDHFAIVGASKDHDKIGNKVSVSQGGGFTFYEWPREAYHACPVPVTCWYKEHGFDAIPIHPRESSVEELQTVASVYDIPDPTSTSMSIITPPRVTLQIVKAAILELGIAAVWLQPGAEDDEVKAWVDELDDCYKNRIILGGPCILVDGEQLLKDVGKI</sequence>
<dbReference type="Gene3D" id="3.40.50.720">
    <property type="entry name" value="NAD(P)-binding Rossmann-like Domain"/>
    <property type="match status" value="1"/>
</dbReference>
<dbReference type="STRING" id="215250.A0A316YI83"/>
<name>A0A316YI83_9BASI</name>
<dbReference type="InParanoid" id="A0A316YI83"/>
<dbReference type="EMBL" id="KZ819637">
    <property type="protein sequence ID" value="PWN88881.1"/>
    <property type="molecule type" value="Genomic_DNA"/>
</dbReference>
<organism evidence="2 3">
    <name type="scientific">Acaromyces ingoldii</name>
    <dbReference type="NCBI Taxonomy" id="215250"/>
    <lineage>
        <taxon>Eukaryota</taxon>
        <taxon>Fungi</taxon>
        <taxon>Dikarya</taxon>
        <taxon>Basidiomycota</taxon>
        <taxon>Ustilaginomycotina</taxon>
        <taxon>Exobasidiomycetes</taxon>
        <taxon>Exobasidiales</taxon>
        <taxon>Cryptobasidiaceae</taxon>
        <taxon>Acaromyces</taxon>
    </lineage>
</organism>
<feature type="domain" description="CoA-binding" evidence="1">
    <location>
        <begin position="57"/>
        <end position="160"/>
    </location>
</feature>
<dbReference type="AlphaFoldDB" id="A0A316YI83"/>
<dbReference type="RefSeq" id="XP_025376079.1">
    <property type="nucleotide sequence ID" value="XM_025525091.1"/>
</dbReference>
<proteinExistence type="predicted"/>
<dbReference type="Pfam" id="PF13380">
    <property type="entry name" value="CoA_binding_2"/>
    <property type="match status" value="1"/>
</dbReference>
<dbReference type="InterPro" id="IPR036291">
    <property type="entry name" value="NAD(P)-bd_dom_sf"/>
</dbReference>
<dbReference type="PANTHER" id="PTHR33303:SF2">
    <property type="entry name" value="COA-BINDING DOMAIN-CONTAINING PROTEIN"/>
    <property type="match status" value="1"/>
</dbReference>
<dbReference type="SUPFAM" id="SSF51735">
    <property type="entry name" value="NAD(P)-binding Rossmann-fold domains"/>
    <property type="match status" value="1"/>
</dbReference>
<dbReference type="InterPro" id="IPR003781">
    <property type="entry name" value="CoA-bd"/>
</dbReference>
<evidence type="ECO:0000313" key="2">
    <source>
        <dbReference type="EMBL" id="PWN88881.1"/>
    </source>
</evidence>
<protein>
    <recommendedName>
        <fullName evidence="1">CoA-binding domain-containing protein</fullName>
    </recommendedName>
</protein>
<dbReference type="GeneID" id="37047007"/>